<dbReference type="HAMAP" id="MF_00201">
    <property type="entry name" value="RecO"/>
    <property type="match status" value="1"/>
</dbReference>
<evidence type="ECO:0000256" key="4">
    <source>
        <dbReference type="ARBA" id="ARBA00023172"/>
    </source>
</evidence>
<reference evidence="8" key="1">
    <citation type="submission" date="2018-06" db="EMBL/GenBank/DDBJ databases">
        <authorList>
            <person name="Zhirakovskaya E."/>
        </authorList>
    </citation>
    <scope>NUCLEOTIDE SEQUENCE</scope>
</reference>
<dbReference type="Gene3D" id="2.40.50.140">
    <property type="entry name" value="Nucleic acid-binding proteins"/>
    <property type="match status" value="1"/>
</dbReference>
<dbReference type="Pfam" id="PF02565">
    <property type="entry name" value="RecO_C"/>
    <property type="match status" value="1"/>
</dbReference>
<sequence>MSRYKETTGYLIHQRNYKDNSLIIEFFSQDYGRINLIAKGIKKNKLIKSQLQYFSLLKIQYFGKSQLKTIAAINILNIIKPKNLIAKTAGLYLNELLHYSLIENDSANELFDCYQYVLSHLGKQKLAPLLRCFEKTVLKHNGFELNVSSLKQENDWLTITEHQGLITTTKDTEKLCQVGDLKKFISMKKQDEQLDRHTQKRINKFMLQAINMNFAYRKIYARELLQDIT</sequence>
<name>A0A3B0UNX7_9ZZZZ</name>
<dbReference type="InterPro" id="IPR012340">
    <property type="entry name" value="NA-bd_OB-fold"/>
</dbReference>
<dbReference type="Gene3D" id="1.20.1440.120">
    <property type="entry name" value="Recombination protein O, C-terminal domain"/>
    <property type="match status" value="1"/>
</dbReference>
<dbReference type="AlphaFoldDB" id="A0A3B0UNX7"/>
<dbReference type="PANTHER" id="PTHR33991">
    <property type="entry name" value="DNA REPAIR PROTEIN RECO"/>
    <property type="match status" value="1"/>
</dbReference>
<accession>A0A3B0UNX7</accession>
<comment type="similarity">
    <text evidence="1">Belongs to the RecO family.</text>
</comment>
<evidence type="ECO:0000256" key="2">
    <source>
        <dbReference type="ARBA" id="ARBA00021310"/>
    </source>
</evidence>
<dbReference type="PANTHER" id="PTHR33991:SF1">
    <property type="entry name" value="DNA REPAIR PROTEIN RECO"/>
    <property type="match status" value="1"/>
</dbReference>
<keyword evidence="5" id="KW-0234">DNA repair</keyword>
<dbReference type="InterPro" id="IPR003717">
    <property type="entry name" value="RecO"/>
</dbReference>
<proteinExistence type="inferred from homology"/>
<dbReference type="InterPro" id="IPR022572">
    <property type="entry name" value="DNA_rep/recomb_RecO_N"/>
</dbReference>
<dbReference type="EMBL" id="UOEW01000008">
    <property type="protein sequence ID" value="VAW32871.1"/>
    <property type="molecule type" value="Genomic_DNA"/>
</dbReference>
<evidence type="ECO:0000259" key="7">
    <source>
        <dbReference type="Pfam" id="PF11967"/>
    </source>
</evidence>
<dbReference type="InterPro" id="IPR042242">
    <property type="entry name" value="RecO_C"/>
</dbReference>
<dbReference type="NCBIfam" id="TIGR00613">
    <property type="entry name" value="reco"/>
    <property type="match status" value="1"/>
</dbReference>
<organism evidence="8">
    <name type="scientific">hydrothermal vent metagenome</name>
    <dbReference type="NCBI Taxonomy" id="652676"/>
    <lineage>
        <taxon>unclassified sequences</taxon>
        <taxon>metagenomes</taxon>
        <taxon>ecological metagenomes</taxon>
    </lineage>
</organism>
<evidence type="ECO:0000256" key="5">
    <source>
        <dbReference type="ARBA" id="ARBA00023204"/>
    </source>
</evidence>
<evidence type="ECO:0000313" key="8">
    <source>
        <dbReference type="EMBL" id="VAW32871.1"/>
    </source>
</evidence>
<evidence type="ECO:0000256" key="1">
    <source>
        <dbReference type="ARBA" id="ARBA00007452"/>
    </source>
</evidence>
<protein>
    <recommendedName>
        <fullName evidence="2">DNA repair protein RecO</fullName>
    </recommendedName>
    <alternativeName>
        <fullName evidence="6">Recombination protein O</fullName>
    </alternativeName>
</protein>
<dbReference type="GO" id="GO:0006310">
    <property type="term" value="P:DNA recombination"/>
    <property type="evidence" value="ECO:0007669"/>
    <property type="project" value="UniProtKB-KW"/>
</dbReference>
<keyword evidence="3" id="KW-0227">DNA damage</keyword>
<dbReference type="SUPFAM" id="SSF50249">
    <property type="entry name" value="Nucleic acid-binding proteins"/>
    <property type="match status" value="1"/>
</dbReference>
<evidence type="ECO:0000256" key="3">
    <source>
        <dbReference type="ARBA" id="ARBA00022763"/>
    </source>
</evidence>
<dbReference type="GO" id="GO:0006302">
    <property type="term" value="P:double-strand break repair"/>
    <property type="evidence" value="ECO:0007669"/>
    <property type="project" value="TreeGrafter"/>
</dbReference>
<keyword evidence="4" id="KW-0233">DNA recombination</keyword>
<dbReference type="GO" id="GO:0043590">
    <property type="term" value="C:bacterial nucleoid"/>
    <property type="evidence" value="ECO:0007669"/>
    <property type="project" value="TreeGrafter"/>
</dbReference>
<feature type="domain" description="DNA replication/recombination mediator RecO N-terminal" evidence="7">
    <location>
        <begin position="1"/>
        <end position="77"/>
    </location>
</feature>
<dbReference type="Pfam" id="PF11967">
    <property type="entry name" value="RecO_N"/>
    <property type="match status" value="1"/>
</dbReference>
<gene>
    <name evidence="8" type="ORF">MNBD_GAMMA01-459</name>
</gene>
<evidence type="ECO:0000256" key="6">
    <source>
        <dbReference type="ARBA" id="ARBA00033409"/>
    </source>
</evidence>